<gene>
    <name evidence="1" type="ORF">AFUS01_LOCUS5578</name>
</gene>
<proteinExistence type="predicted"/>
<comment type="caution">
    <text evidence="1">The sequence shown here is derived from an EMBL/GenBank/DDBJ whole genome shotgun (WGS) entry which is preliminary data.</text>
</comment>
<name>A0A8J2JX66_9HEXA</name>
<keyword evidence="2" id="KW-1185">Reference proteome</keyword>
<dbReference type="EMBL" id="CAJVCH010035558">
    <property type="protein sequence ID" value="CAG7716048.1"/>
    <property type="molecule type" value="Genomic_DNA"/>
</dbReference>
<evidence type="ECO:0000313" key="2">
    <source>
        <dbReference type="Proteomes" id="UP000708208"/>
    </source>
</evidence>
<protein>
    <submittedName>
        <fullName evidence="1">Uncharacterized protein</fullName>
    </submittedName>
</protein>
<accession>A0A8J2JX66</accession>
<dbReference type="Proteomes" id="UP000708208">
    <property type="component" value="Unassembled WGS sequence"/>
</dbReference>
<reference evidence="1" key="1">
    <citation type="submission" date="2021-06" db="EMBL/GenBank/DDBJ databases">
        <authorList>
            <person name="Hodson N. C."/>
            <person name="Mongue J. A."/>
            <person name="Jaron S. K."/>
        </authorList>
    </citation>
    <scope>NUCLEOTIDE SEQUENCE</scope>
</reference>
<sequence>MNGRCEGSYPGKFTFMGNMGSSGIDYVICNDTAAENVQRMEVFDRATEDSQPIQVTIGTPPKPYTDAPIMRKMKLRWIPELGEKFANALEDIDIKAAAGGSPDDIITFINQAIKTASTSVGMTEKPCSTHGSIDKPWFDADCRNAKRRVKKAFTSESVGGLEEGEKYQQILVGGAETEEKKANGHK</sequence>
<organism evidence="1 2">
    <name type="scientific">Allacma fusca</name>
    <dbReference type="NCBI Taxonomy" id="39272"/>
    <lineage>
        <taxon>Eukaryota</taxon>
        <taxon>Metazoa</taxon>
        <taxon>Ecdysozoa</taxon>
        <taxon>Arthropoda</taxon>
        <taxon>Hexapoda</taxon>
        <taxon>Collembola</taxon>
        <taxon>Symphypleona</taxon>
        <taxon>Sminthuridae</taxon>
        <taxon>Allacma</taxon>
    </lineage>
</organism>
<dbReference type="OrthoDB" id="8037263at2759"/>
<dbReference type="AlphaFoldDB" id="A0A8J2JX66"/>
<evidence type="ECO:0000313" key="1">
    <source>
        <dbReference type="EMBL" id="CAG7716048.1"/>
    </source>
</evidence>